<feature type="domain" description="Large ribosomal subunit protein uL5 C-terminal" evidence="10">
    <location>
        <begin position="61"/>
        <end position="138"/>
    </location>
</feature>
<keyword evidence="3 7" id="KW-0699">rRNA-binding</keyword>
<comment type="caution">
    <text evidence="11">The sequence shown here is derived from an EMBL/GenBank/DDBJ whole genome shotgun (WGS) entry which is preliminary data.</text>
</comment>
<organism evidence="11 12">
    <name type="scientific">Methanonatronarchaeum thermophilum</name>
    <dbReference type="NCBI Taxonomy" id="1927129"/>
    <lineage>
        <taxon>Archaea</taxon>
        <taxon>Methanobacteriati</taxon>
        <taxon>Methanobacteriota</taxon>
        <taxon>Methanonatronarchaeia</taxon>
        <taxon>Methanonatronarchaeales</taxon>
        <taxon>Methanonatronarchaeaceae</taxon>
        <taxon>Methanonatronarchaeum</taxon>
    </lineage>
</organism>
<evidence type="ECO:0000256" key="8">
    <source>
        <dbReference type="RuleBase" id="RU003930"/>
    </source>
</evidence>
<dbReference type="InterPro" id="IPR057266">
    <property type="entry name" value="Ribosomal_uL5_euk/arc-type"/>
</dbReference>
<comment type="subunit">
    <text evidence="7">Part of the 50S ribosomal subunit; contacts the 5S rRNA and probably tRNA. Forms a bridge to the 30S subunit in the 70S ribosome.</text>
</comment>
<reference evidence="11 12" key="1">
    <citation type="submission" date="2016-12" db="EMBL/GenBank/DDBJ databases">
        <title>Discovery of methanogenic haloarchaea.</title>
        <authorList>
            <person name="Sorokin D.Y."/>
            <person name="Makarova K.S."/>
            <person name="Abbas B."/>
            <person name="Ferrer M."/>
            <person name="Golyshin P.N."/>
        </authorList>
    </citation>
    <scope>NUCLEOTIDE SEQUENCE [LARGE SCALE GENOMIC DNA]</scope>
    <source>
        <strain evidence="11">AMET1</strain>
    </source>
</reference>
<evidence type="ECO:0000313" key="11">
    <source>
        <dbReference type="EMBL" id="OUJ18833.1"/>
    </source>
</evidence>
<comment type="function">
    <text evidence="7">This is 1 of the proteins that bind and probably mediate the attachment of the 5S RNA into the large ribosomal subunit, where it forms part of the central protuberance. In the 70S ribosome it contacts protein S13 of the 30S subunit (bridge B1b), connecting the 2 subunits; this bridge is implicated in subunit movement. May contact the P site tRNA; the 5S rRNA and some of its associated proteins might help stabilize positioning of ribosome-bound tRNAs.</text>
</comment>
<dbReference type="GO" id="GO:1990904">
    <property type="term" value="C:ribonucleoprotein complex"/>
    <property type="evidence" value="ECO:0007669"/>
    <property type="project" value="UniProtKB-KW"/>
</dbReference>
<dbReference type="Proteomes" id="UP000195137">
    <property type="component" value="Unassembled WGS sequence"/>
</dbReference>
<comment type="similarity">
    <text evidence="1 7 8">Belongs to the universal ribosomal protein uL5 family.</text>
</comment>
<gene>
    <name evidence="7" type="primary">rpl5</name>
    <name evidence="11" type="ORF">AMET1_0484</name>
</gene>
<dbReference type="InterPro" id="IPR002132">
    <property type="entry name" value="Ribosomal_uL5"/>
</dbReference>
<dbReference type="GO" id="GO:0003735">
    <property type="term" value="F:structural constituent of ribosome"/>
    <property type="evidence" value="ECO:0007669"/>
    <property type="project" value="InterPro"/>
</dbReference>
<dbReference type="NCBIfam" id="NF003258">
    <property type="entry name" value="PRK04219.1"/>
    <property type="match status" value="1"/>
</dbReference>
<name>A0A1Y3GEV5_9EURY</name>
<dbReference type="FunFam" id="3.30.1440.10:FF:000002">
    <property type="entry name" value="60S ribosomal protein L11"/>
    <property type="match status" value="1"/>
</dbReference>
<dbReference type="GO" id="GO:0019843">
    <property type="term" value="F:rRNA binding"/>
    <property type="evidence" value="ECO:0007669"/>
    <property type="project" value="UniProtKB-UniRule"/>
</dbReference>
<dbReference type="PANTHER" id="PTHR11994">
    <property type="entry name" value="60S RIBOSOMAL PROTEIN L11-RELATED"/>
    <property type="match status" value="1"/>
</dbReference>
<feature type="domain" description="Large ribosomal subunit protein uL5 N-terminal" evidence="9">
    <location>
        <begin position="4"/>
        <end position="57"/>
    </location>
</feature>
<evidence type="ECO:0000256" key="2">
    <source>
        <dbReference type="ARBA" id="ARBA00022555"/>
    </source>
</evidence>
<keyword evidence="12" id="KW-1185">Reference proteome</keyword>
<evidence type="ECO:0000313" key="12">
    <source>
        <dbReference type="Proteomes" id="UP000195137"/>
    </source>
</evidence>
<accession>A0A1Y3GEV5</accession>
<evidence type="ECO:0000256" key="3">
    <source>
        <dbReference type="ARBA" id="ARBA00022730"/>
    </source>
</evidence>
<dbReference type="InterPro" id="IPR022803">
    <property type="entry name" value="Ribosomal_uL5_dom_sf"/>
</dbReference>
<evidence type="ECO:0000259" key="10">
    <source>
        <dbReference type="Pfam" id="PF00673"/>
    </source>
</evidence>
<dbReference type="Gene3D" id="3.30.1440.10">
    <property type="match status" value="1"/>
</dbReference>
<keyword evidence="4 7" id="KW-0694">RNA-binding</keyword>
<keyword evidence="2 7" id="KW-0820">tRNA-binding</keyword>
<dbReference type="GO" id="GO:0006412">
    <property type="term" value="P:translation"/>
    <property type="evidence" value="ECO:0007669"/>
    <property type="project" value="UniProtKB-UniRule"/>
</dbReference>
<dbReference type="RefSeq" id="WP_086636889.1">
    <property type="nucleotide sequence ID" value="NZ_MRZU01000003.1"/>
</dbReference>
<proteinExistence type="inferred from homology"/>
<evidence type="ECO:0000259" key="9">
    <source>
        <dbReference type="Pfam" id="PF00281"/>
    </source>
</evidence>
<dbReference type="EMBL" id="MRZU01000003">
    <property type="protein sequence ID" value="OUJ18833.1"/>
    <property type="molecule type" value="Genomic_DNA"/>
</dbReference>
<dbReference type="GO" id="GO:0005840">
    <property type="term" value="C:ribosome"/>
    <property type="evidence" value="ECO:0007669"/>
    <property type="project" value="UniProtKB-KW"/>
</dbReference>
<dbReference type="InterPro" id="IPR031309">
    <property type="entry name" value="Ribosomal_uL5_C"/>
</dbReference>
<evidence type="ECO:0000256" key="6">
    <source>
        <dbReference type="ARBA" id="ARBA00023274"/>
    </source>
</evidence>
<evidence type="ECO:0000256" key="5">
    <source>
        <dbReference type="ARBA" id="ARBA00022980"/>
    </source>
</evidence>
<dbReference type="GO" id="GO:0000049">
    <property type="term" value="F:tRNA binding"/>
    <property type="evidence" value="ECO:0007669"/>
    <property type="project" value="UniProtKB-UniRule"/>
</dbReference>
<keyword evidence="5 7" id="KW-0689">Ribosomal protein</keyword>
<evidence type="ECO:0000256" key="4">
    <source>
        <dbReference type="ARBA" id="ARBA00022884"/>
    </source>
</evidence>
<dbReference type="PIRSF" id="PIRSF002161">
    <property type="entry name" value="Ribosomal_L5"/>
    <property type="match status" value="1"/>
</dbReference>
<evidence type="ECO:0000256" key="1">
    <source>
        <dbReference type="ARBA" id="ARBA00008553"/>
    </source>
</evidence>
<dbReference type="InterPro" id="IPR031310">
    <property type="entry name" value="Ribosomal_uL5_N"/>
</dbReference>
<dbReference type="AlphaFoldDB" id="A0A1Y3GEV5"/>
<protein>
    <recommendedName>
        <fullName evidence="7">Large ribosomal subunit protein uL5</fullName>
    </recommendedName>
</protein>
<dbReference type="SUPFAM" id="SSF55282">
    <property type="entry name" value="RL5-like"/>
    <property type="match status" value="1"/>
</dbReference>
<dbReference type="InterPro" id="IPR022804">
    <property type="entry name" value="Ribosomal_uL5_arc"/>
</dbReference>
<sequence length="175" mass="19676">MNANKMKKPQIEKVVVNMGIGSGGEELMHAEEIMETLTNQQPIRTHAKKNVPTFGIREGEPVGCKTTLRGKKAIKFLEKALEVKENKIQKKSIDNHGNFSFGINDHTGFKGIEYDPNVGIYGLDITVTMERPGYRVKKRSKSNKPLGPEHVLTPEDTAQFIEKELDTKVVEKDEQ</sequence>
<dbReference type="OrthoDB" id="372044at2157"/>
<keyword evidence="6 7" id="KW-0687">Ribonucleoprotein</keyword>
<dbReference type="Pfam" id="PF00281">
    <property type="entry name" value="Ribosomal_L5"/>
    <property type="match status" value="1"/>
</dbReference>
<dbReference type="HAMAP" id="MF_01333_A">
    <property type="entry name" value="Ribosomal_uL5_A"/>
    <property type="match status" value="1"/>
</dbReference>
<evidence type="ECO:0000256" key="7">
    <source>
        <dbReference type="HAMAP-Rule" id="MF_01333"/>
    </source>
</evidence>
<dbReference type="Pfam" id="PF00673">
    <property type="entry name" value="Ribosomal_L5_C"/>
    <property type="match status" value="1"/>
</dbReference>